<accession>A0AAV6KZH7</accession>
<protein>
    <submittedName>
        <fullName evidence="3">Uncharacterized protein</fullName>
    </submittedName>
</protein>
<sequence>MDIGIGIHFEVEKSRIVVFWLFCSRGHTHREHLTEEYFVGVWTVAIGGVEEVMPLLIAHRSLVARRAGRWWLVAPVPVGGARRAIEERESREGDRGRVRYGNTARVS</sequence>
<feature type="region of interest" description="Disordered" evidence="1">
    <location>
        <begin position="86"/>
        <end position="107"/>
    </location>
</feature>
<evidence type="ECO:0000313" key="4">
    <source>
        <dbReference type="Proteomes" id="UP000823749"/>
    </source>
</evidence>
<keyword evidence="4" id="KW-1185">Reference proteome</keyword>
<feature type="compositionally biased region" description="Basic and acidic residues" evidence="1">
    <location>
        <begin position="86"/>
        <end position="97"/>
    </location>
</feature>
<dbReference type="AlphaFoldDB" id="A0AAV6KZH7"/>
<evidence type="ECO:0000313" key="2">
    <source>
        <dbReference type="EMBL" id="KAG5526135.1"/>
    </source>
</evidence>
<organism evidence="3 4">
    <name type="scientific">Rhododendron griersonianum</name>
    <dbReference type="NCBI Taxonomy" id="479676"/>
    <lineage>
        <taxon>Eukaryota</taxon>
        <taxon>Viridiplantae</taxon>
        <taxon>Streptophyta</taxon>
        <taxon>Embryophyta</taxon>
        <taxon>Tracheophyta</taxon>
        <taxon>Spermatophyta</taxon>
        <taxon>Magnoliopsida</taxon>
        <taxon>eudicotyledons</taxon>
        <taxon>Gunneridae</taxon>
        <taxon>Pentapetalae</taxon>
        <taxon>asterids</taxon>
        <taxon>Ericales</taxon>
        <taxon>Ericaceae</taxon>
        <taxon>Ericoideae</taxon>
        <taxon>Rhodoreae</taxon>
        <taxon>Rhododendron</taxon>
    </lineage>
</organism>
<name>A0AAV6KZH7_9ERIC</name>
<evidence type="ECO:0000313" key="3">
    <source>
        <dbReference type="EMBL" id="KAG5557897.1"/>
    </source>
</evidence>
<dbReference type="Proteomes" id="UP000823749">
    <property type="component" value="Chromosome 11"/>
</dbReference>
<proteinExistence type="predicted"/>
<reference evidence="3" key="1">
    <citation type="submission" date="2020-08" db="EMBL/GenBank/DDBJ databases">
        <title>Plant Genome Project.</title>
        <authorList>
            <person name="Zhang R.-G."/>
        </authorList>
    </citation>
    <scope>NUCLEOTIDE SEQUENCE</scope>
    <source>
        <strain evidence="3">WSP0</strain>
        <tissue evidence="3">Leaf</tissue>
    </source>
</reference>
<dbReference type="EMBL" id="JACTNZ010000003">
    <property type="protein sequence ID" value="KAG5557897.1"/>
    <property type="molecule type" value="Genomic_DNA"/>
</dbReference>
<gene>
    <name evidence="3" type="ORF">RHGRI_007965</name>
    <name evidence="2" type="ORF">RHGRI_032421</name>
</gene>
<evidence type="ECO:0000256" key="1">
    <source>
        <dbReference type="SAM" id="MobiDB-lite"/>
    </source>
</evidence>
<comment type="caution">
    <text evidence="3">The sequence shown here is derived from an EMBL/GenBank/DDBJ whole genome shotgun (WGS) entry which is preliminary data.</text>
</comment>
<dbReference type="Proteomes" id="UP000823749">
    <property type="component" value="Chromosome 3"/>
</dbReference>
<dbReference type="EMBL" id="JACTNZ010000011">
    <property type="protein sequence ID" value="KAG5526135.1"/>
    <property type="molecule type" value="Genomic_DNA"/>
</dbReference>